<keyword evidence="2" id="KW-1133">Transmembrane helix</keyword>
<dbReference type="EMBL" id="PGFE01000003">
    <property type="protein sequence ID" value="PJJ70279.1"/>
    <property type="molecule type" value="Genomic_DNA"/>
</dbReference>
<gene>
    <name evidence="3" type="ORF">CLV28_2110</name>
</gene>
<evidence type="ECO:0000313" key="4">
    <source>
        <dbReference type="Proteomes" id="UP000231693"/>
    </source>
</evidence>
<evidence type="ECO:0000256" key="1">
    <source>
        <dbReference type="SAM" id="MobiDB-lite"/>
    </source>
</evidence>
<proteinExistence type="predicted"/>
<feature type="region of interest" description="Disordered" evidence="1">
    <location>
        <begin position="144"/>
        <end position="180"/>
    </location>
</feature>
<dbReference type="AlphaFoldDB" id="A0A2M9CEG6"/>
<feature type="compositionally biased region" description="Basic and acidic residues" evidence="1">
    <location>
        <begin position="1"/>
        <end position="31"/>
    </location>
</feature>
<feature type="region of interest" description="Disordered" evidence="1">
    <location>
        <begin position="1"/>
        <end position="37"/>
    </location>
</feature>
<feature type="transmembrane region" description="Helical" evidence="2">
    <location>
        <begin position="108"/>
        <end position="129"/>
    </location>
</feature>
<organism evidence="3 4">
    <name type="scientific">Sediminihabitans luteus</name>
    <dbReference type="NCBI Taxonomy" id="1138585"/>
    <lineage>
        <taxon>Bacteria</taxon>
        <taxon>Bacillati</taxon>
        <taxon>Actinomycetota</taxon>
        <taxon>Actinomycetes</taxon>
        <taxon>Micrococcales</taxon>
        <taxon>Cellulomonadaceae</taxon>
        <taxon>Sediminihabitans</taxon>
    </lineage>
</organism>
<keyword evidence="4" id="KW-1185">Reference proteome</keyword>
<reference evidence="3 4" key="1">
    <citation type="submission" date="2017-11" db="EMBL/GenBank/DDBJ databases">
        <title>Genomic Encyclopedia of Archaeal and Bacterial Type Strains, Phase II (KMG-II): From Individual Species to Whole Genera.</title>
        <authorList>
            <person name="Goeker M."/>
        </authorList>
    </citation>
    <scope>NUCLEOTIDE SEQUENCE [LARGE SCALE GENOMIC DNA]</scope>
    <source>
        <strain evidence="3 4">DSM 25478</strain>
    </source>
</reference>
<sequence>MTGVRDDGQDGSRADGSVGREREHDGEHTGDVRSIGAAGAEDVAWQRLKAADPHRAAELARSAELEGTADLDALARVRAATDERVRAQAAAEPGPARAGAHRWGSHRAVLLAACAAGVLVVGGAGYVAGAGRGGSFDASLADQAGTGSGAEQADAGLAGPGSADASEELPATGAADAASSWAWPATPERIVFTAGDLPTGPATAEAWGFDATSVATSAGASRVADALGVPGEPRYAWGAWTVGTDERQLSVQVDGQASAWYTDARVDLWACGDDAASSTGDGSAREDGSALEDGTALDDGSVLDDGSALADSPGIPVDGCDGAADAPDVADAEQQARDLLATLGVTAGLPAGATVAVEADAEAASPVVHVTATLELGGVATSTTWGVGVGPEGVTDFSGPLAPVVELGQRPVVSPVEAVARLGDPRFTPTLVDDPAVDGPPIGIMEDEPEQGEDAPVALPPAPTPGGDVAWPVEDVRITGATLGTVDVVDDAGTMTLEPAYLLAADDGRVWSVLAVAESVIDTTAGR</sequence>
<keyword evidence="2" id="KW-0472">Membrane</keyword>
<protein>
    <submittedName>
        <fullName evidence="3">Uncharacterized protein</fullName>
    </submittedName>
</protein>
<name>A0A2M9CEG6_9CELL</name>
<feature type="region of interest" description="Disordered" evidence="1">
    <location>
        <begin position="275"/>
        <end position="299"/>
    </location>
</feature>
<evidence type="ECO:0000256" key="2">
    <source>
        <dbReference type="SAM" id="Phobius"/>
    </source>
</evidence>
<evidence type="ECO:0000313" key="3">
    <source>
        <dbReference type="EMBL" id="PJJ70279.1"/>
    </source>
</evidence>
<accession>A0A2M9CEG6</accession>
<keyword evidence="2" id="KW-0812">Transmembrane</keyword>
<dbReference type="Proteomes" id="UP000231693">
    <property type="component" value="Unassembled WGS sequence"/>
</dbReference>
<feature type="compositionally biased region" description="Low complexity" evidence="1">
    <location>
        <begin position="170"/>
        <end position="180"/>
    </location>
</feature>
<comment type="caution">
    <text evidence="3">The sequence shown here is derived from an EMBL/GenBank/DDBJ whole genome shotgun (WGS) entry which is preliminary data.</text>
</comment>